<dbReference type="Pfam" id="PF08245">
    <property type="entry name" value="Mur_ligase_M"/>
    <property type="match status" value="1"/>
</dbReference>
<dbReference type="InterPro" id="IPR013221">
    <property type="entry name" value="Mur_ligase_cen"/>
</dbReference>
<organism evidence="2 3">
    <name type="scientific">Vibrio ishigakensis</name>
    <dbReference type="NCBI Taxonomy" id="1481914"/>
    <lineage>
        <taxon>Bacteria</taxon>
        <taxon>Pseudomonadati</taxon>
        <taxon>Pseudomonadota</taxon>
        <taxon>Gammaproteobacteria</taxon>
        <taxon>Vibrionales</taxon>
        <taxon>Vibrionaceae</taxon>
        <taxon>Vibrio</taxon>
    </lineage>
</organism>
<dbReference type="Proteomes" id="UP000031670">
    <property type="component" value="Unassembled WGS sequence"/>
</dbReference>
<evidence type="ECO:0000313" key="3">
    <source>
        <dbReference type="Proteomes" id="UP000031670"/>
    </source>
</evidence>
<comment type="caution">
    <text evidence="2">The sequence shown here is derived from an EMBL/GenBank/DDBJ whole genome shotgun (WGS) entry which is preliminary data.</text>
</comment>
<reference evidence="2 3" key="2">
    <citation type="submission" date="2015-01" db="EMBL/GenBank/DDBJ databases">
        <authorList>
            <consortium name="NBRP consortium"/>
            <person name="Sawabe T."/>
            <person name="Meirelles P."/>
            <person name="Feng G."/>
            <person name="Sayaka M."/>
            <person name="Hattori M."/>
            <person name="Ohkuma M."/>
        </authorList>
    </citation>
    <scope>NUCLEOTIDE SEQUENCE [LARGE SCALE GENOMIC DNA]</scope>
    <source>
        <strain evidence="2 3">JCM19232</strain>
    </source>
</reference>
<gene>
    <name evidence="2" type="ORF">JCM19232_1822</name>
</gene>
<feature type="domain" description="Mur ligase central" evidence="1">
    <location>
        <begin position="36"/>
        <end position="63"/>
    </location>
</feature>
<protein>
    <submittedName>
        <fullName evidence="2">UDP-N-acetylmuramoylalanyl-D-glutamate-2,6-diaminopimelate ligase</fullName>
    </submittedName>
</protein>
<evidence type="ECO:0000259" key="1">
    <source>
        <dbReference type="Pfam" id="PF08245"/>
    </source>
</evidence>
<dbReference type="GO" id="GO:0005524">
    <property type="term" value="F:ATP binding"/>
    <property type="evidence" value="ECO:0007669"/>
    <property type="project" value="InterPro"/>
</dbReference>
<proteinExistence type="predicted"/>
<reference evidence="2 3" key="1">
    <citation type="submission" date="2015-01" db="EMBL/GenBank/DDBJ databases">
        <title>Vibrio sp. C5 JCM 19232 whole genome shotgun sequence.</title>
        <authorList>
            <person name="Sawabe T."/>
            <person name="Meirelles P."/>
            <person name="Feng G."/>
            <person name="Sayaka M."/>
            <person name="Hattori M."/>
            <person name="Ohkuma M."/>
        </authorList>
    </citation>
    <scope>NUCLEOTIDE SEQUENCE [LARGE SCALE GENOMIC DNA]</scope>
    <source>
        <strain evidence="2 3">JCM19232</strain>
    </source>
</reference>
<dbReference type="PANTHER" id="PTHR23135:SF4">
    <property type="entry name" value="UDP-N-ACETYLMURAMOYL-L-ALANYL-D-GLUTAMATE--2,6-DIAMINOPIMELATE LIGASE MURE HOMOLOG, CHLOROPLASTIC"/>
    <property type="match status" value="1"/>
</dbReference>
<evidence type="ECO:0000313" key="2">
    <source>
        <dbReference type="EMBL" id="GAM62665.1"/>
    </source>
</evidence>
<dbReference type="AlphaFoldDB" id="A0A0B8P713"/>
<dbReference type="Gene3D" id="3.40.1190.10">
    <property type="entry name" value="Mur-like, catalytic domain"/>
    <property type="match status" value="1"/>
</dbReference>
<name>A0A0B8P713_9VIBR</name>
<sequence length="70" mass="7863">MWIENTPVIYLDSLGSRLSALAGRLYPSDGLELIAVTGTNGKTTITQLIAQWLDKVNLPTAVMYYRQWFS</sequence>
<keyword evidence="2" id="KW-0436">Ligase</keyword>
<dbReference type="GO" id="GO:0016881">
    <property type="term" value="F:acid-amino acid ligase activity"/>
    <property type="evidence" value="ECO:0007669"/>
    <property type="project" value="InterPro"/>
</dbReference>
<dbReference type="PANTHER" id="PTHR23135">
    <property type="entry name" value="MUR LIGASE FAMILY MEMBER"/>
    <property type="match status" value="1"/>
</dbReference>
<dbReference type="SUPFAM" id="SSF53623">
    <property type="entry name" value="MurD-like peptide ligases, catalytic domain"/>
    <property type="match status" value="1"/>
</dbReference>
<accession>A0A0B8P713</accession>
<dbReference type="EMBL" id="BBSA01000006">
    <property type="protein sequence ID" value="GAM62665.1"/>
    <property type="molecule type" value="Genomic_DNA"/>
</dbReference>
<dbReference type="InterPro" id="IPR036565">
    <property type="entry name" value="Mur-like_cat_sf"/>
</dbReference>